<accession>Q8XRJ2</accession>
<reference evidence="2 3" key="1">
    <citation type="journal article" date="2002" name="Nature">
        <title>Genome sequence of the plant pathogen Ralstonia solanacearum.</title>
        <authorList>
            <person name="Salanoubat M."/>
            <person name="Genin S."/>
            <person name="Artiguenave F."/>
            <person name="Gouzy J."/>
            <person name="Mangenot S."/>
            <person name="Arlat M."/>
            <person name="Billault A."/>
            <person name="Brottier P."/>
            <person name="Camus J.C."/>
            <person name="Cattolico L."/>
            <person name="Chandler M."/>
            <person name="Choisne N."/>
            <person name="Claudel-Renard C."/>
            <person name="Cunnac S."/>
            <person name="Demange N."/>
            <person name="Gaspin C."/>
            <person name="Lavie M."/>
            <person name="Moisan A."/>
            <person name="Robert C."/>
            <person name="Saurin W."/>
            <person name="Schiex T."/>
            <person name="Siguier P."/>
            <person name="Thebault P."/>
            <person name="Whalen M."/>
            <person name="Wincker P."/>
            <person name="Levy M."/>
            <person name="Weissenbach J."/>
            <person name="Boucher C.A."/>
        </authorList>
    </citation>
    <scope>NUCLEOTIDE SEQUENCE [LARGE SCALE GENOMIC DNA]</scope>
    <source>
        <strain evidence="3">ATCC BAA-1114 / GMI1000</strain>
    </source>
</reference>
<dbReference type="AlphaFoldDB" id="Q8XRJ2"/>
<evidence type="ECO:0008006" key="4">
    <source>
        <dbReference type="Google" id="ProtNLM"/>
    </source>
</evidence>
<evidence type="ECO:0000256" key="1">
    <source>
        <dbReference type="SAM" id="MobiDB-lite"/>
    </source>
</evidence>
<sequence>MSVLPRIPHLFFQPAAIPSIEETAPQGTAPTPLAERAGRARQSQLADLPKLGHPASGDGPGHTRGVSLKRPVKVAFAERLARRDGGRKSEVPDTQGPVATPPKSDHPAPASGAGHGKGPAKGVSVKRPAKVAFAERLARRNGGGQDQMSGMKEMMRHQGEMMLMSSQIQNNLNWTQTEAKLREAGSKAAKELIQ</sequence>
<evidence type="ECO:0000313" key="3">
    <source>
        <dbReference type="Proteomes" id="UP000001436"/>
    </source>
</evidence>
<dbReference type="STRING" id="267608.RSp0839"/>
<protein>
    <recommendedName>
        <fullName evidence="4">Type III effector protein</fullName>
    </recommendedName>
</protein>
<dbReference type="HOGENOM" id="CLU_099844_0_0_4"/>
<name>Q8XRJ2_RALN1</name>
<proteinExistence type="predicted"/>
<geneLocation type="plasmid" evidence="3">
    <name>megaplasmid Rsp</name>
</geneLocation>
<feature type="region of interest" description="Disordered" evidence="1">
    <location>
        <begin position="21"/>
        <end position="126"/>
    </location>
</feature>
<dbReference type="EnsemblBacteria" id="CAD17990">
    <property type="protein sequence ID" value="CAD17990"/>
    <property type="gene ID" value="RSp0839"/>
</dbReference>
<dbReference type="EMBL" id="AL646053">
    <property type="protein sequence ID" value="CAD17990.2"/>
    <property type="molecule type" value="Genomic_DNA"/>
</dbReference>
<gene>
    <name evidence="2" type="ordered locus">RSp0839</name>
</gene>
<dbReference type="RefSeq" id="WP_080511110.1">
    <property type="nucleotide sequence ID" value="NC_003296.1"/>
</dbReference>
<dbReference type="Proteomes" id="UP000001436">
    <property type="component" value="Plasmid pGMI1000MP"/>
</dbReference>
<dbReference type="KEGG" id="rso:RSp0839"/>
<organism evidence="2 3">
    <name type="scientific">Ralstonia nicotianae (strain ATCC BAA-1114 / GMI1000)</name>
    <name type="common">Ralstonia solanacearum</name>
    <dbReference type="NCBI Taxonomy" id="267608"/>
    <lineage>
        <taxon>Bacteria</taxon>
        <taxon>Pseudomonadati</taxon>
        <taxon>Pseudomonadota</taxon>
        <taxon>Betaproteobacteria</taxon>
        <taxon>Burkholderiales</taxon>
        <taxon>Burkholderiaceae</taxon>
        <taxon>Ralstonia</taxon>
        <taxon>Ralstonia solanacearum species complex</taxon>
    </lineage>
</organism>
<feature type="compositionally biased region" description="Basic and acidic residues" evidence="1">
    <location>
        <begin position="79"/>
        <end position="91"/>
    </location>
</feature>
<evidence type="ECO:0000313" key="2">
    <source>
        <dbReference type="EMBL" id="CAD17990.2"/>
    </source>
</evidence>
<keyword evidence="3" id="KW-1185">Reference proteome</keyword>